<evidence type="ECO:0000256" key="10">
    <source>
        <dbReference type="PROSITE-ProRule" id="PRU10072"/>
    </source>
</evidence>
<dbReference type="SUPFAM" id="SSF52141">
    <property type="entry name" value="Uracil-DNA glycosylase-like"/>
    <property type="match status" value="1"/>
</dbReference>
<dbReference type="SMART" id="SM00986">
    <property type="entry name" value="UDG"/>
    <property type="match status" value="1"/>
</dbReference>
<dbReference type="Gene3D" id="3.40.470.10">
    <property type="entry name" value="Uracil-DNA glycosylase-like domain"/>
    <property type="match status" value="1"/>
</dbReference>
<accession>A0A2T5J068</accession>
<dbReference type="EMBL" id="QAON01000005">
    <property type="protein sequence ID" value="PTQ89742.1"/>
    <property type="molecule type" value="Genomic_DNA"/>
</dbReference>
<keyword evidence="9" id="KW-0963">Cytoplasm</keyword>
<name>A0A2T5J068_9GAMM</name>
<dbReference type="GO" id="GO:0004844">
    <property type="term" value="F:uracil DNA N-glycosylase activity"/>
    <property type="evidence" value="ECO:0007669"/>
    <property type="project" value="UniProtKB-UniRule"/>
</dbReference>
<keyword evidence="8 9" id="KW-0234">DNA repair</keyword>
<dbReference type="PANTHER" id="PTHR11264:SF0">
    <property type="entry name" value="URACIL-DNA GLYCOSYLASE"/>
    <property type="match status" value="1"/>
</dbReference>
<evidence type="ECO:0000256" key="6">
    <source>
        <dbReference type="ARBA" id="ARBA00022763"/>
    </source>
</evidence>
<dbReference type="SMART" id="SM00987">
    <property type="entry name" value="UreE_C"/>
    <property type="match status" value="1"/>
</dbReference>
<evidence type="ECO:0000313" key="13">
    <source>
        <dbReference type="EMBL" id="PTQ89742.1"/>
    </source>
</evidence>
<dbReference type="CDD" id="cd10027">
    <property type="entry name" value="UDG-F1-like"/>
    <property type="match status" value="1"/>
</dbReference>
<dbReference type="InterPro" id="IPR005122">
    <property type="entry name" value="Uracil-DNA_glycosylase-like"/>
</dbReference>
<dbReference type="EC" id="3.2.2.27" evidence="4 9"/>
<dbReference type="GO" id="GO:0005737">
    <property type="term" value="C:cytoplasm"/>
    <property type="evidence" value="ECO:0007669"/>
    <property type="project" value="UniProtKB-SubCell"/>
</dbReference>
<evidence type="ECO:0000256" key="4">
    <source>
        <dbReference type="ARBA" id="ARBA00012030"/>
    </source>
</evidence>
<evidence type="ECO:0000256" key="3">
    <source>
        <dbReference type="ARBA" id="ARBA00008184"/>
    </source>
</evidence>
<comment type="catalytic activity">
    <reaction evidence="1 9 11">
        <text>Hydrolyzes single-stranded DNA or mismatched double-stranded DNA and polynucleotides, releasing free uracil.</text>
        <dbReference type="EC" id="3.2.2.27"/>
    </reaction>
</comment>
<feature type="active site" description="Proton acceptor" evidence="9 10">
    <location>
        <position position="84"/>
    </location>
</feature>
<dbReference type="NCBIfam" id="TIGR00628">
    <property type="entry name" value="ung"/>
    <property type="match status" value="1"/>
</dbReference>
<keyword evidence="7 9" id="KW-0378">Hydrolase</keyword>
<dbReference type="NCBIfam" id="NF003591">
    <property type="entry name" value="PRK05254.1-4"/>
    <property type="match status" value="1"/>
</dbReference>
<dbReference type="PANTHER" id="PTHR11264">
    <property type="entry name" value="URACIL-DNA GLYCOSYLASE"/>
    <property type="match status" value="1"/>
</dbReference>
<dbReference type="Pfam" id="PF03167">
    <property type="entry name" value="UDG"/>
    <property type="match status" value="1"/>
</dbReference>
<organism evidence="13 14">
    <name type="scientific">Agitococcus lubricus</name>
    <dbReference type="NCBI Taxonomy" id="1077255"/>
    <lineage>
        <taxon>Bacteria</taxon>
        <taxon>Pseudomonadati</taxon>
        <taxon>Pseudomonadota</taxon>
        <taxon>Gammaproteobacteria</taxon>
        <taxon>Moraxellales</taxon>
        <taxon>Moraxellaceae</taxon>
        <taxon>Agitococcus</taxon>
    </lineage>
</organism>
<evidence type="ECO:0000259" key="12">
    <source>
        <dbReference type="SMART" id="SM00986"/>
    </source>
</evidence>
<dbReference type="InterPro" id="IPR002043">
    <property type="entry name" value="UDG_fam1"/>
</dbReference>
<evidence type="ECO:0000256" key="11">
    <source>
        <dbReference type="RuleBase" id="RU003780"/>
    </source>
</evidence>
<dbReference type="AlphaFoldDB" id="A0A2T5J068"/>
<comment type="subcellular location">
    <subcellularLocation>
        <location evidence="9">Cytoplasm</location>
    </subcellularLocation>
</comment>
<evidence type="ECO:0000256" key="9">
    <source>
        <dbReference type="HAMAP-Rule" id="MF_00148"/>
    </source>
</evidence>
<comment type="function">
    <text evidence="2 9 11">Excises uracil residues from the DNA which can arise as a result of misincorporation of dUMP residues by DNA polymerase or due to deamination of cytosine.</text>
</comment>
<keyword evidence="14" id="KW-1185">Reference proteome</keyword>
<dbReference type="GO" id="GO:0097510">
    <property type="term" value="P:base-excision repair, AP site formation via deaminated base removal"/>
    <property type="evidence" value="ECO:0007669"/>
    <property type="project" value="TreeGrafter"/>
</dbReference>
<dbReference type="FunFam" id="3.40.470.10:FF:000001">
    <property type="entry name" value="Uracil-DNA glycosylase"/>
    <property type="match status" value="1"/>
</dbReference>
<protein>
    <recommendedName>
        <fullName evidence="5 9">Uracil-DNA glycosylase</fullName>
        <shortName evidence="9">UDG</shortName>
        <ecNumber evidence="4 9">3.2.2.27</ecNumber>
    </recommendedName>
</protein>
<dbReference type="NCBIfam" id="NF003589">
    <property type="entry name" value="PRK05254.1-2"/>
    <property type="match status" value="1"/>
</dbReference>
<evidence type="ECO:0000256" key="2">
    <source>
        <dbReference type="ARBA" id="ARBA00002631"/>
    </source>
</evidence>
<evidence type="ECO:0000313" key="14">
    <source>
        <dbReference type="Proteomes" id="UP000244223"/>
    </source>
</evidence>
<reference evidence="13 14" key="1">
    <citation type="submission" date="2018-04" db="EMBL/GenBank/DDBJ databases">
        <title>Genomic Encyclopedia of Archaeal and Bacterial Type Strains, Phase II (KMG-II): from individual species to whole genera.</title>
        <authorList>
            <person name="Goeker M."/>
        </authorList>
    </citation>
    <scope>NUCLEOTIDE SEQUENCE [LARGE SCALE GENOMIC DNA]</scope>
    <source>
        <strain evidence="13 14">DSM 5822</strain>
    </source>
</reference>
<dbReference type="NCBIfam" id="NF003592">
    <property type="entry name" value="PRK05254.1-5"/>
    <property type="match status" value="1"/>
</dbReference>
<keyword evidence="6 9" id="KW-0227">DNA damage</keyword>
<gene>
    <name evidence="9" type="primary">ung</name>
    <name evidence="13" type="ORF">C8N29_10566</name>
</gene>
<sequence length="244" mass="27070">MTPLSLPMELTAEQQEALARIQLHDSWKTVLAPAFLQPYMSNLRQFLAEQKKLGKTIYPPAGEYFNALNTTPLSQVKVVILGQDPYHGVGQAHGLCFSVRRGVAVPPSLQNIYRELFNDVGAQPVRHGDLSSWATQGVLLLNSVLTVEAGQPASHQGRGWELFTDEIIKVLNEQCENLVFLLWGSYAQKKGQHIDTHKHLVLKATHPSPMAANRGGFFGCKHFSQTNAYLAEHGLEPINWALPV</sequence>
<dbReference type="NCBIfam" id="NF003588">
    <property type="entry name" value="PRK05254.1-1"/>
    <property type="match status" value="1"/>
</dbReference>
<dbReference type="Proteomes" id="UP000244223">
    <property type="component" value="Unassembled WGS sequence"/>
</dbReference>
<evidence type="ECO:0000256" key="8">
    <source>
        <dbReference type="ARBA" id="ARBA00023204"/>
    </source>
</evidence>
<proteinExistence type="inferred from homology"/>
<comment type="caution">
    <text evidence="13">The sequence shown here is derived from an EMBL/GenBank/DDBJ whole genome shotgun (WGS) entry which is preliminary data.</text>
</comment>
<comment type="similarity">
    <text evidence="3 9 11">Belongs to the uracil-DNA glycosylase (UDG) superfamily. UNG family.</text>
</comment>
<dbReference type="HAMAP" id="MF_00148">
    <property type="entry name" value="UDG"/>
    <property type="match status" value="1"/>
</dbReference>
<evidence type="ECO:0000256" key="5">
    <source>
        <dbReference type="ARBA" id="ARBA00018429"/>
    </source>
</evidence>
<dbReference type="PROSITE" id="PS00130">
    <property type="entry name" value="U_DNA_GLYCOSYLASE"/>
    <property type="match status" value="1"/>
</dbReference>
<dbReference type="InterPro" id="IPR018085">
    <property type="entry name" value="Ura-DNA_Glyclase_AS"/>
</dbReference>
<dbReference type="InterPro" id="IPR036895">
    <property type="entry name" value="Uracil-DNA_glycosylase-like_sf"/>
</dbReference>
<evidence type="ECO:0000256" key="1">
    <source>
        <dbReference type="ARBA" id="ARBA00001400"/>
    </source>
</evidence>
<evidence type="ECO:0000256" key="7">
    <source>
        <dbReference type="ARBA" id="ARBA00022801"/>
    </source>
</evidence>
<feature type="domain" description="Uracil-DNA glycosylase-like" evidence="12">
    <location>
        <begin position="69"/>
        <end position="230"/>
    </location>
</feature>